<dbReference type="HOGENOM" id="CLU_1461349_0_0_1"/>
<dbReference type="Proteomes" id="UP000015241">
    <property type="component" value="Unassembled WGS sequence"/>
</dbReference>
<dbReference type="EMBL" id="KE504150">
    <property type="protein sequence ID" value="EPT00254.1"/>
    <property type="molecule type" value="Genomic_DNA"/>
</dbReference>
<dbReference type="OrthoDB" id="2803878at2759"/>
<proteinExistence type="predicted"/>
<organism evidence="1 2">
    <name type="scientific">Fomitopsis schrenkii</name>
    <name type="common">Brown rot fungus</name>
    <dbReference type="NCBI Taxonomy" id="2126942"/>
    <lineage>
        <taxon>Eukaryota</taxon>
        <taxon>Fungi</taxon>
        <taxon>Dikarya</taxon>
        <taxon>Basidiomycota</taxon>
        <taxon>Agaricomycotina</taxon>
        <taxon>Agaricomycetes</taxon>
        <taxon>Polyporales</taxon>
        <taxon>Fomitopsis</taxon>
    </lineage>
</organism>
<protein>
    <submittedName>
        <fullName evidence="1">Uncharacterized protein</fullName>
    </submittedName>
</protein>
<name>S8EAG9_FOMSC</name>
<accession>S8EAG9</accession>
<reference evidence="1 2" key="1">
    <citation type="journal article" date="2012" name="Science">
        <title>The Paleozoic origin of enzymatic lignin decomposition reconstructed from 31 fungal genomes.</title>
        <authorList>
            <person name="Floudas D."/>
            <person name="Binder M."/>
            <person name="Riley R."/>
            <person name="Barry K."/>
            <person name="Blanchette R.A."/>
            <person name="Henrissat B."/>
            <person name="Martinez A.T."/>
            <person name="Otillar R."/>
            <person name="Spatafora J.W."/>
            <person name="Yadav J.S."/>
            <person name="Aerts A."/>
            <person name="Benoit I."/>
            <person name="Boyd A."/>
            <person name="Carlson A."/>
            <person name="Copeland A."/>
            <person name="Coutinho P.M."/>
            <person name="de Vries R.P."/>
            <person name="Ferreira P."/>
            <person name="Findley K."/>
            <person name="Foster B."/>
            <person name="Gaskell J."/>
            <person name="Glotzer D."/>
            <person name="Gorecki P."/>
            <person name="Heitman J."/>
            <person name="Hesse C."/>
            <person name="Hori C."/>
            <person name="Igarashi K."/>
            <person name="Jurgens J.A."/>
            <person name="Kallen N."/>
            <person name="Kersten P."/>
            <person name="Kohler A."/>
            <person name="Kuees U."/>
            <person name="Kumar T.K.A."/>
            <person name="Kuo A."/>
            <person name="LaButti K."/>
            <person name="Larrondo L.F."/>
            <person name="Lindquist E."/>
            <person name="Ling A."/>
            <person name="Lombard V."/>
            <person name="Lucas S."/>
            <person name="Lundell T."/>
            <person name="Martin R."/>
            <person name="McLaughlin D.J."/>
            <person name="Morgenstern I."/>
            <person name="Morin E."/>
            <person name="Murat C."/>
            <person name="Nagy L.G."/>
            <person name="Nolan M."/>
            <person name="Ohm R.A."/>
            <person name="Patyshakuliyeva A."/>
            <person name="Rokas A."/>
            <person name="Ruiz-Duenas F.J."/>
            <person name="Sabat G."/>
            <person name="Salamov A."/>
            <person name="Samejima M."/>
            <person name="Schmutz J."/>
            <person name="Slot J.C."/>
            <person name="St John F."/>
            <person name="Stenlid J."/>
            <person name="Sun H."/>
            <person name="Sun S."/>
            <person name="Syed K."/>
            <person name="Tsang A."/>
            <person name="Wiebenga A."/>
            <person name="Young D."/>
            <person name="Pisabarro A."/>
            <person name="Eastwood D.C."/>
            <person name="Martin F."/>
            <person name="Cullen D."/>
            <person name="Grigoriev I.V."/>
            <person name="Hibbett D.S."/>
        </authorList>
    </citation>
    <scope>NUCLEOTIDE SEQUENCE</scope>
    <source>
        <strain evidence="2">FP-58527</strain>
    </source>
</reference>
<evidence type="ECO:0000313" key="1">
    <source>
        <dbReference type="EMBL" id="EPT00254.1"/>
    </source>
</evidence>
<gene>
    <name evidence="1" type="ORF">FOMPIDRAFT_1023854</name>
</gene>
<keyword evidence="2" id="KW-1185">Reference proteome</keyword>
<dbReference type="AlphaFoldDB" id="S8EAG9"/>
<evidence type="ECO:0000313" key="2">
    <source>
        <dbReference type="Proteomes" id="UP000015241"/>
    </source>
</evidence>
<sequence>MEQGFATTSTVVFVLLQIETVKFALDWQRRLSAEGGRTFITAFYKTAFIANSPYADEFRGLGEAATEAKLAQLKKPYTKWRSGAWKVVTARNRLLKLYNMFGPAVFLDPTWAVCNLVRGRSRSFVAVWDQLDAFMKSNKPALPCPLKAKDTVVTILTVLGGKPIGDHIKEFLDSVPPRPNARHTA</sequence>
<dbReference type="InParanoid" id="S8EAG9"/>